<dbReference type="Gene3D" id="2.60.40.10">
    <property type="entry name" value="Immunoglobulins"/>
    <property type="match status" value="5"/>
</dbReference>
<evidence type="ECO:0000256" key="11">
    <source>
        <dbReference type="ARBA" id="ARBA00023319"/>
    </source>
</evidence>
<dbReference type="PANTHER" id="PTHR23277">
    <property type="entry name" value="NECTIN-RELATED"/>
    <property type="match status" value="1"/>
</dbReference>
<proteinExistence type="inferred from homology"/>
<dbReference type="GO" id="GO:0005912">
    <property type="term" value="C:adherens junction"/>
    <property type="evidence" value="ECO:0007669"/>
    <property type="project" value="TreeGrafter"/>
</dbReference>
<evidence type="ECO:0000256" key="10">
    <source>
        <dbReference type="ARBA" id="ARBA00023180"/>
    </source>
</evidence>
<reference evidence="15" key="1">
    <citation type="submission" date="2013-11" db="EMBL/GenBank/DDBJ databases">
        <title>The genomic landscape of the Guanapo guppy.</title>
        <authorList>
            <person name="Kuenstner A."/>
            <person name="Dreyer C."/>
        </authorList>
    </citation>
    <scope>NUCLEOTIDE SEQUENCE</scope>
    <source>
        <strain evidence="15">Guanapo</strain>
    </source>
</reference>
<keyword evidence="11" id="KW-0393">Immunoglobulin domain</keyword>
<accession>A0A3P9NSB1</accession>
<dbReference type="SUPFAM" id="SSF48726">
    <property type="entry name" value="Immunoglobulin"/>
    <property type="match status" value="2"/>
</dbReference>
<organism evidence="14 15">
    <name type="scientific">Poecilia reticulata</name>
    <name type="common">Guppy</name>
    <name type="synonym">Acanthophacelus reticulatus</name>
    <dbReference type="NCBI Taxonomy" id="8081"/>
    <lineage>
        <taxon>Eukaryota</taxon>
        <taxon>Metazoa</taxon>
        <taxon>Chordata</taxon>
        <taxon>Craniata</taxon>
        <taxon>Vertebrata</taxon>
        <taxon>Euteleostomi</taxon>
        <taxon>Actinopterygii</taxon>
        <taxon>Neopterygii</taxon>
        <taxon>Teleostei</taxon>
        <taxon>Neoteleostei</taxon>
        <taxon>Acanthomorphata</taxon>
        <taxon>Ovalentaria</taxon>
        <taxon>Atherinomorphae</taxon>
        <taxon>Cyprinodontiformes</taxon>
        <taxon>Poeciliidae</taxon>
        <taxon>Poeciliinae</taxon>
        <taxon>Poecilia</taxon>
    </lineage>
</organism>
<comment type="subcellular location">
    <subcellularLocation>
        <location evidence="1">Membrane</location>
        <topology evidence="1">Single-pass membrane protein</topology>
    </subcellularLocation>
</comment>
<evidence type="ECO:0000256" key="8">
    <source>
        <dbReference type="ARBA" id="ARBA00023136"/>
    </source>
</evidence>
<keyword evidence="5" id="KW-0677">Repeat</keyword>
<feature type="domain" description="Ig-like" evidence="13">
    <location>
        <begin position="424"/>
        <end position="514"/>
    </location>
</feature>
<feature type="transmembrane region" description="Helical" evidence="12">
    <location>
        <begin position="818"/>
        <end position="844"/>
    </location>
</feature>
<evidence type="ECO:0000256" key="12">
    <source>
        <dbReference type="SAM" id="Phobius"/>
    </source>
</evidence>
<evidence type="ECO:0000256" key="3">
    <source>
        <dbReference type="ARBA" id="ARBA00022692"/>
    </source>
</evidence>
<reference evidence="14" key="3">
    <citation type="submission" date="2025-09" db="UniProtKB">
        <authorList>
            <consortium name="Ensembl"/>
        </authorList>
    </citation>
    <scope>IDENTIFICATION</scope>
    <source>
        <strain evidence="14">Guanapo</strain>
    </source>
</reference>
<feature type="domain" description="Ig-like" evidence="13">
    <location>
        <begin position="227"/>
        <end position="314"/>
    </location>
</feature>
<evidence type="ECO:0000313" key="15">
    <source>
        <dbReference type="Proteomes" id="UP000242638"/>
    </source>
</evidence>
<dbReference type="GeneTree" id="ENSGT00940000170905"/>
<dbReference type="InterPro" id="IPR013106">
    <property type="entry name" value="Ig_V-set"/>
</dbReference>
<keyword evidence="3 12" id="KW-0812">Transmembrane</keyword>
<dbReference type="Pfam" id="PF07686">
    <property type="entry name" value="V-set"/>
    <property type="match status" value="1"/>
</dbReference>
<feature type="domain" description="Ig-like" evidence="13">
    <location>
        <begin position="15"/>
        <end position="114"/>
    </location>
</feature>
<dbReference type="Pfam" id="PF08205">
    <property type="entry name" value="C2-set_2"/>
    <property type="match status" value="3"/>
</dbReference>
<evidence type="ECO:0000256" key="9">
    <source>
        <dbReference type="ARBA" id="ARBA00023157"/>
    </source>
</evidence>
<comment type="similarity">
    <text evidence="2">Belongs to the nectin family.</text>
</comment>
<dbReference type="GO" id="GO:0016020">
    <property type="term" value="C:membrane"/>
    <property type="evidence" value="ECO:0007669"/>
    <property type="project" value="UniProtKB-SubCell"/>
</dbReference>
<evidence type="ECO:0000256" key="7">
    <source>
        <dbReference type="ARBA" id="ARBA00022989"/>
    </source>
</evidence>
<keyword evidence="10" id="KW-0325">Glycoprotein</keyword>
<evidence type="ECO:0000256" key="2">
    <source>
        <dbReference type="ARBA" id="ARBA00007810"/>
    </source>
</evidence>
<evidence type="ECO:0000256" key="1">
    <source>
        <dbReference type="ARBA" id="ARBA00004167"/>
    </source>
</evidence>
<dbReference type="GO" id="GO:0007156">
    <property type="term" value="P:homophilic cell adhesion via plasma membrane adhesion molecules"/>
    <property type="evidence" value="ECO:0007669"/>
    <property type="project" value="TreeGrafter"/>
</dbReference>
<protein>
    <submittedName>
        <fullName evidence="14">Si:ch211-149e23.4</fullName>
    </submittedName>
</protein>
<dbReference type="InterPro" id="IPR003006">
    <property type="entry name" value="Ig/MHC_CS"/>
</dbReference>
<dbReference type="InterPro" id="IPR036179">
    <property type="entry name" value="Ig-like_dom_sf"/>
</dbReference>
<dbReference type="PANTHER" id="PTHR23277:SF107">
    <property type="entry name" value="HEMICENTIN-1"/>
    <property type="match status" value="1"/>
</dbReference>
<keyword evidence="7 12" id="KW-1133">Transmembrane helix</keyword>
<keyword evidence="9" id="KW-1015">Disulfide bond</keyword>
<feature type="domain" description="Ig-like" evidence="13">
    <location>
        <begin position="521"/>
        <end position="614"/>
    </location>
</feature>
<keyword evidence="8 12" id="KW-0472">Membrane</keyword>
<dbReference type="InterPro" id="IPR013783">
    <property type="entry name" value="Ig-like_fold"/>
</dbReference>
<evidence type="ECO:0000259" key="13">
    <source>
        <dbReference type="PROSITE" id="PS50835"/>
    </source>
</evidence>
<sequence length="901" mass="99324">MIMLLRCVPGSGEEPATVIAHNVTGVLGEDIYLKCEYLGAGKIQKAEWKRKLNSLSKFKRLAGFSRPNEKPFTRDDFSEPASLKNLTVRMRVSSVEAEGEYICDFEEEEENSFSIIYVTVLAKPEVQIEVSSETINDTHYQSVSCSAAGGRPTPRISWLVGGGPPSDFPFTVNEREAAHLNGTSTLRSILRFPTHLQDEQSVTCVVKHETLPNPERSTVRVETYVRPNVTIKAEMVQEGGNDFWVVSCVSSGGRPDADISLALDGNEEVRRENSKNSEGRSVSVRLPVAEHEGRNVTCVFKHPKFSHPEARGITLPTLYLSGVQLRSDLRSSSGDDLKAAEYLELHEGDGDVVISLEVTGNVPRYSVICKKDDGPLPEDVELVGRNLTIQGLVKHEHAGLYECNCFYLHLKTTLQFNLTVRAQPALLVSPTIRVDSHSGGGFRMIECAAADAIPAASVSWILPEADSKDFWSNSTFYNGTHSVLLLPACLPQELTALCVINHPAFKEAQNRSVTLPLCAQPNITVSFSSEWESGQKYSKMNCSVVSVASAAAVAWHTGNKNDNISYSRETEFQAEGLVSTWSSVFFLTSLYAGQNFTCTVKHASLESPEERTIRIPLQKPPRLSVSVVRQQDSLHWLAVCDCKGDCVGSNLAWALPKKATGETIRHTRLKGHIKLTYQFPLVLHEGHNLTCVYQSDNGITQSTTIRIPKYYISSVKVLNSTSTLQSRHVDQPVVYRVSVYGNRLNQKVLLGVEGNVPDYSLDCRRSDGSIVQLDGAAMILQSDPLGQNKGLYTCFASFYHHTASVSFQVEVLRESEQFMLVVLICISSASAILIIITAILCVCCKRKKMPYKERESISALTSLMHEPGSPEVRKPLAGMDGGKEYAQLTSFAIVFDAKSTV</sequence>
<dbReference type="Bgee" id="ENSPREG00000008470">
    <property type="expression patterns" value="Expressed in head and 1 other cell type or tissue"/>
</dbReference>
<dbReference type="PROSITE" id="PS50835">
    <property type="entry name" value="IG_LIKE"/>
    <property type="match status" value="5"/>
</dbReference>
<evidence type="ECO:0000256" key="6">
    <source>
        <dbReference type="ARBA" id="ARBA00022889"/>
    </source>
</evidence>
<feature type="domain" description="Ig-like" evidence="13">
    <location>
        <begin position="124"/>
        <end position="220"/>
    </location>
</feature>
<evidence type="ECO:0000313" key="14">
    <source>
        <dbReference type="Ensembl" id="ENSPREP00000012464.1"/>
    </source>
</evidence>
<dbReference type="InterPro" id="IPR013162">
    <property type="entry name" value="CD80_C2-set"/>
</dbReference>
<dbReference type="InterPro" id="IPR007110">
    <property type="entry name" value="Ig-like_dom"/>
</dbReference>
<keyword evidence="15" id="KW-1185">Reference proteome</keyword>
<dbReference type="InterPro" id="IPR003599">
    <property type="entry name" value="Ig_sub"/>
</dbReference>
<evidence type="ECO:0000256" key="5">
    <source>
        <dbReference type="ARBA" id="ARBA00022737"/>
    </source>
</evidence>
<dbReference type="AlphaFoldDB" id="A0A3P9NSB1"/>
<dbReference type="OMA" id="EHPAFTE"/>
<name>A0A3P9NSB1_POERE</name>
<dbReference type="Proteomes" id="UP000242638">
    <property type="component" value="Unassembled WGS sequence"/>
</dbReference>
<keyword evidence="6" id="KW-0130">Cell adhesion</keyword>
<reference evidence="14" key="2">
    <citation type="submission" date="2025-08" db="UniProtKB">
        <authorList>
            <consortium name="Ensembl"/>
        </authorList>
    </citation>
    <scope>IDENTIFICATION</scope>
    <source>
        <strain evidence="14">Guanapo</strain>
    </source>
</reference>
<dbReference type="Ensembl" id="ENSPRET00000012597.1">
    <property type="protein sequence ID" value="ENSPREP00000012464.1"/>
    <property type="gene ID" value="ENSPREG00000008470.1"/>
</dbReference>
<dbReference type="GO" id="GO:0043296">
    <property type="term" value="C:apical junction complex"/>
    <property type="evidence" value="ECO:0007669"/>
    <property type="project" value="TreeGrafter"/>
</dbReference>
<keyword evidence="4" id="KW-0732">Signal</keyword>
<dbReference type="InterPro" id="IPR051427">
    <property type="entry name" value="Nectin/Nectin-like"/>
</dbReference>
<dbReference type="PROSITE" id="PS00290">
    <property type="entry name" value="IG_MHC"/>
    <property type="match status" value="1"/>
</dbReference>
<dbReference type="SMART" id="SM00409">
    <property type="entry name" value="IG"/>
    <property type="match status" value="3"/>
</dbReference>
<dbReference type="GO" id="GO:0007157">
    <property type="term" value="P:heterophilic cell-cell adhesion via plasma membrane cell adhesion molecules"/>
    <property type="evidence" value="ECO:0007669"/>
    <property type="project" value="TreeGrafter"/>
</dbReference>
<evidence type="ECO:0000256" key="4">
    <source>
        <dbReference type="ARBA" id="ARBA00022729"/>
    </source>
</evidence>